<dbReference type="CDD" id="cd01335">
    <property type="entry name" value="Radical_SAM"/>
    <property type="match status" value="1"/>
</dbReference>
<accession>A0A852WF50</accession>
<dbReference type="GO" id="GO:0051537">
    <property type="term" value="F:2 iron, 2 sulfur cluster binding"/>
    <property type="evidence" value="ECO:0007669"/>
    <property type="project" value="UniProtKB-KW"/>
</dbReference>
<dbReference type="EMBL" id="JACCAB010000001">
    <property type="protein sequence ID" value="NYG07853.1"/>
    <property type="molecule type" value="Genomic_DNA"/>
</dbReference>
<evidence type="ECO:0000256" key="17">
    <source>
        <dbReference type="PIRSR" id="PIRSR001619-1"/>
    </source>
</evidence>
<feature type="domain" description="Radical SAM core" evidence="18">
    <location>
        <begin position="59"/>
        <end position="284"/>
    </location>
</feature>
<name>A0A852WF50_9MICO</name>
<evidence type="ECO:0000256" key="7">
    <source>
        <dbReference type="ARBA" id="ARBA00022691"/>
    </source>
</evidence>
<comment type="cofactor">
    <cofactor evidence="16 17">
        <name>[4Fe-4S] cluster</name>
        <dbReference type="ChEBI" id="CHEBI:49883"/>
    </cofactor>
    <text evidence="16 17">Binds 1 [4Fe-4S] cluster. The cluster is coordinated with 3 cysteines and an exchangeable S-adenosyl-L-methionine.</text>
</comment>
<dbReference type="PANTHER" id="PTHR22976:SF2">
    <property type="entry name" value="BIOTIN SYNTHASE, MITOCHONDRIAL"/>
    <property type="match status" value="1"/>
</dbReference>
<dbReference type="Pfam" id="PF04055">
    <property type="entry name" value="Radical_SAM"/>
    <property type="match status" value="1"/>
</dbReference>
<keyword evidence="12 16" id="KW-0411">Iron-sulfur</keyword>
<dbReference type="InterPro" id="IPR007197">
    <property type="entry name" value="rSAM"/>
</dbReference>
<evidence type="ECO:0000256" key="6">
    <source>
        <dbReference type="ARBA" id="ARBA00022679"/>
    </source>
</evidence>
<comment type="cofactor">
    <cofactor evidence="17">
        <name>[2Fe-2S] cluster</name>
        <dbReference type="ChEBI" id="CHEBI:190135"/>
    </cofactor>
    <text evidence="17">Binds 1 [2Fe-2S] cluster. The cluster is coordinated with 3 cysteines and 1 arginine.</text>
</comment>
<dbReference type="InterPro" id="IPR058240">
    <property type="entry name" value="rSAM_sf"/>
</dbReference>
<dbReference type="GO" id="GO:0009102">
    <property type="term" value="P:biotin biosynthetic process"/>
    <property type="evidence" value="ECO:0007669"/>
    <property type="project" value="UniProtKB-UniRule"/>
</dbReference>
<dbReference type="InterPro" id="IPR024177">
    <property type="entry name" value="Biotin_synthase"/>
</dbReference>
<evidence type="ECO:0000256" key="5">
    <source>
        <dbReference type="ARBA" id="ARBA00022485"/>
    </source>
</evidence>
<feature type="binding site" evidence="16 17">
    <location>
        <position position="78"/>
    </location>
    <ligand>
        <name>[4Fe-4S] cluster</name>
        <dbReference type="ChEBI" id="CHEBI:49883"/>
        <note>4Fe-4S-S-AdoMet</note>
    </ligand>
</feature>
<organism evidence="19 20">
    <name type="scientific">Pedococcus badiiscoriae</name>
    <dbReference type="NCBI Taxonomy" id="642776"/>
    <lineage>
        <taxon>Bacteria</taxon>
        <taxon>Bacillati</taxon>
        <taxon>Actinomycetota</taxon>
        <taxon>Actinomycetes</taxon>
        <taxon>Micrococcales</taxon>
        <taxon>Intrasporangiaceae</taxon>
        <taxon>Pedococcus</taxon>
    </lineage>
</organism>
<evidence type="ECO:0000256" key="4">
    <source>
        <dbReference type="ARBA" id="ARBA00012236"/>
    </source>
</evidence>
<dbReference type="SMART" id="SM00729">
    <property type="entry name" value="Elp3"/>
    <property type="match status" value="1"/>
</dbReference>
<sequence>MTIEESVASDVLQVAREQVLDRGEPLSHGQILDVLRTPDDQLEELLALAHEVRMRFNGPEVEVEGIVSIKTGGCPEDCHFCSQSGQFSSPVRSVWLDIPELVRAARQTRETGASEFCIVAAVRGPDARLMAQMREGVAAIRAEVDIQVAASLGMLSQEQVDDLVDMGVHRYNHNLEAGRSFFPQVVTTHSFEERWETCLMVKESGMELCCGGLVGMGETLEQRAELAAQLGELAPHEVPLNFLNPRPGTPFGDLPVMDSRDALRTIAAFRLALPRTILRYAGGRELTLGDLGTRDGLLGGINAVIVGNYLTTLGRDPKEDLSLLAELEMPIKALSETF</sequence>
<keyword evidence="6 16" id="KW-0808">Transferase</keyword>
<dbReference type="GO" id="GO:0005506">
    <property type="term" value="F:iron ion binding"/>
    <property type="evidence" value="ECO:0007669"/>
    <property type="project" value="UniProtKB-UniRule"/>
</dbReference>
<keyword evidence="9 16" id="KW-0479">Metal-binding</keyword>
<evidence type="ECO:0000256" key="13">
    <source>
        <dbReference type="ARBA" id="ARBA00051157"/>
    </source>
</evidence>
<dbReference type="PIRSF" id="PIRSF001619">
    <property type="entry name" value="Biotin_synth"/>
    <property type="match status" value="1"/>
</dbReference>
<comment type="similarity">
    <text evidence="2 16">Belongs to the radical SAM superfamily. Biotin synthase family.</text>
</comment>
<keyword evidence="7 16" id="KW-0949">S-adenosyl-L-methionine</keyword>
<dbReference type="AlphaFoldDB" id="A0A852WF50"/>
<evidence type="ECO:0000256" key="1">
    <source>
        <dbReference type="ARBA" id="ARBA00004942"/>
    </source>
</evidence>
<dbReference type="RefSeq" id="WP_179422137.1">
    <property type="nucleotide sequence ID" value="NZ_JACCAB010000001.1"/>
</dbReference>
<evidence type="ECO:0000313" key="20">
    <source>
        <dbReference type="Proteomes" id="UP000573599"/>
    </source>
</evidence>
<dbReference type="InterPro" id="IPR006638">
    <property type="entry name" value="Elp3/MiaA/NifB-like_rSAM"/>
</dbReference>
<keyword evidence="11 16" id="KW-0408">Iron</keyword>
<evidence type="ECO:0000259" key="18">
    <source>
        <dbReference type="PROSITE" id="PS51918"/>
    </source>
</evidence>
<dbReference type="InterPro" id="IPR013785">
    <property type="entry name" value="Aldolase_TIM"/>
</dbReference>
<keyword evidence="10 16" id="KW-0093">Biotin biosynthesis</keyword>
<comment type="caution">
    <text evidence="19">The sequence shown here is derived from an EMBL/GenBank/DDBJ whole genome shotgun (WGS) entry which is preliminary data.</text>
</comment>
<dbReference type="GO" id="GO:0004076">
    <property type="term" value="F:biotin synthase activity"/>
    <property type="evidence" value="ECO:0007669"/>
    <property type="project" value="UniProtKB-UniRule"/>
</dbReference>
<dbReference type="PANTHER" id="PTHR22976">
    <property type="entry name" value="BIOTIN SYNTHASE"/>
    <property type="match status" value="1"/>
</dbReference>
<evidence type="ECO:0000256" key="8">
    <source>
        <dbReference type="ARBA" id="ARBA00022714"/>
    </source>
</evidence>
<feature type="binding site" evidence="16 17">
    <location>
        <position position="81"/>
    </location>
    <ligand>
        <name>[4Fe-4S] cluster</name>
        <dbReference type="ChEBI" id="CHEBI:49883"/>
        <note>4Fe-4S-S-AdoMet</note>
    </ligand>
</feature>
<comment type="caution">
    <text evidence="16">Lacks conserved residue(s) required for the propagation of feature annotation.</text>
</comment>
<protein>
    <recommendedName>
        <fullName evidence="15 16">Biotin synthase</fullName>
        <ecNumber evidence="4 16">2.8.1.6</ecNumber>
    </recommendedName>
</protein>
<dbReference type="NCBIfam" id="TIGR00433">
    <property type="entry name" value="bioB"/>
    <property type="match status" value="1"/>
</dbReference>
<dbReference type="EC" id="2.8.1.6" evidence="4 16"/>
<comment type="catalytic activity">
    <reaction evidence="13 16">
        <text>(4R,5S)-dethiobiotin + (sulfur carrier)-SH + 2 reduced [2Fe-2S]-[ferredoxin] + 2 S-adenosyl-L-methionine = (sulfur carrier)-H + biotin + 2 5'-deoxyadenosine + 2 L-methionine + 2 oxidized [2Fe-2S]-[ferredoxin]</text>
        <dbReference type="Rhea" id="RHEA:22060"/>
        <dbReference type="Rhea" id="RHEA-COMP:10000"/>
        <dbReference type="Rhea" id="RHEA-COMP:10001"/>
        <dbReference type="Rhea" id="RHEA-COMP:14737"/>
        <dbReference type="Rhea" id="RHEA-COMP:14739"/>
        <dbReference type="ChEBI" id="CHEBI:17319"/>
        <dbReference type="ChEBI" id="CHEBI:29917"/>
        <dbReference type="ChEBI" id="CHEBI:33737"/>
        <dbReference type="ChEBI" id="CHEBI:33738"/>
        <dbReference type="ChEBI" id="CHEBI:57586"/>
        <dbReference type="ChEBI" id="CHEBI:57844"/>
        <dbReference type="ChEBI" id="CHEBI:59789"/>
        <dbReference type="ChEBI" id="CHEBI:64428"/>
        <dbReference type="ChEBI" id="CHEBI:149473"/>
        <dbReference type="EC" id="2.8.1.6"/>
    </reaction>
</comment>
<evidence type="ECO:0000256" key="9">
    <source>
        <dbReference type="ARBA" id="ARBA00022723"/>
    </source>
</evidence>
<dbReference type="Gene3D" id="3.20.20.70">
    <property type="entry name" value="Aldolase class I"/>
    <property type="match status" value="1"/>
</dbReference>
<reference evidence="19 20" key="1">
    <citation type="submission" date="2020-07" db="EMBL/GenBank/DDBJ databases">
        <title>Sequencing the genomes of 1000 actinobacteria strains.</title>
        <authorList>
            <person name="Klenk H.-P."/>
        </authorList>
    </citation>
    <scope>NUCLEOTIDE SEQUENCE [LARGE SCALE GENOMIC DNA]</scope>
    <source>
        <strain evidence="19 20">DSM 23987</strain>
    </source>
</reference>
<feature type="binding site" evidence="16 17">
    <location>
        <position position="74"/>
    </location>
    <ligand>
        <name>[4Fe-4S] cluster</name>
        <dbReference type="ChEBI" id="CHEBI:49883"/>
        <note>4Fe-4S-S-AdoMet</note>
    </ligand>
</feature>
<proteinExistence type="inferred from homology"/>
<dbReference type="GO" id="GO:0051539">
    <property type="term" value="F:4 iron, 4 sulfur cluster binding"/>
    <property type="evidence" value="ECO:0007669"/>
    <property type="project" value="UniProtKB-KW"/>
</dbReference>
<dbReference type="PROSITE" id="PS51918">
    <property type="entry name" value="RADICAL_SAM"/>
    <property type="match status" value="1"/>
</dbReference>
<dbReference type="HAMAP" id="MF_01694">
    <property type="entry name" value="BioB"/>
    <property type="match status" value="1"/>
</dbReference>
<dbReference type="Pfam" id="PF06968">
    <property type="entry name" value="BATS"/>
    <property type="match status" value="1"/>
</dbReference>
<dbReference type="SFLD" id="SFLDS00029">
    <property type="entry name" value="Radical_SAM"/>
    <property type="match status" value="1"/>
</dbReference>
<dbReference type="InterPro" id="IPR002684">
    <property type="entry name" value="Biotin_synth/BioAB"/>
</dbReference>
<dbReference type="InterPro" id="IPR010722">
    <property type="entry name" value="BATS_dom"/>
</dbReference>
<keyword evidence="8 16" id="KW-0001">2Fe-2S</keyword>
<comment type="function">
    <text evidence="14 16">Catalyzes the conversion of dethiobiotin (DTB) to biotin by the insertion of a sulfur atom into dethiobiotin via a radical-based mechanism.</text>
</comment>
<feature type="binding site" evidence="16 17">
    <location>
        <position position="279"/>
    </location>
    <ligand>
        <name>[2Fe-2S] cluster</name>
        <dbReference type="ChEBI" id="CHEBI:190135"/>
    </ligand>
</feature>
<comment type="subunit">
    <text evidence="3 16">Homodimer.</text>
</comment>
<evidence type="ECO:0000256" key="15">
    <source>
        <dbReference type="ARBA" id="ARBA00070199"/>
    </source>
</evidence>
<dbReference type="SUPFAM" id="SSF102114">
    <property type="entry name" value="Radical SAM enzymes"/>
    <property type="match status" value="1"/>
</dbReference>
<feature type="binding site" evidence="16 17">
    <location>
        <position position="117"/>
    </location>
    <ligand>
        <name>[2Fe-2S] cluster</name>
        <dbReference type="ChEBI" id="CHEBI:190135"/>
    </ligand>
</feature>
<evidence type="ECO:0000256" key="10">
    <source>
        <dbReference type="ARBA" id="ARBA00022756"/>
    </source>
</evidence>
<comment type="cofactor">
    <cofactor evidence="16">
        <name>[2Fe-2S] cluster</name>
        <dbReference type="ChEBI" id="CHEBI:190135"/>
    </cofactor>
    <text evidence="16">Binds 1 [2Fe-2S] cluster. The cluster is coordinated with 3 cysteines and 1 arginine.</text>
</comment>
<evidence type="ECO:0000256" key="2">
    <source>
        <dbReference type="ARBA" id="ARBA00010765"/>
    </source>
</evidence>
<evidence type="ECO:0000256" key="3">
    <source>
        <dbReference type="ARBA" id="ARBA00011738"/>
    </source>
</evidence>
<dbReference type="SFLD" id="SFLDG01278">
    <property type="entry name" value="biotin_synthase_like"/>
    <property type="match status" value="1"/>
</dbReference>
<feature type="binding site" evidence="16 17">
    <location>
        <position position="209"/>
    </location>
    <ligand>
        <name>[2Fe-2S] cluster</name>
        <dbReference type="ChEBI" id="CHEBI:190135"/>
    </ligand>
</feature>
<dbReference type="UniPathway" id="UPA00078">
    <property type="reaction ID" value="UER00162"/>
</dbReference>
<dbReference type="FunFam" id="3.20.20.70:FF:000026">
    <property type="entry name" value="Biotin synthase"/>
    <property type="match status" value="1"/>
</dbReference>
<comment type="pathway">
    <text evidence="1 16">Cofactor biosynthesis; biotin biosynthesis; biotin from 7,8-diaminononanoate: step 2/2.</text>
</comment>
<evidence type="ECO:0000256" key="14">
    <source>
        <dbReference type="ARBA" id="ARBA00057568"/>
    </source>
</evidence>
<evidence type="ECO:0000256" key="16">
    <source>
        <dbReference type="HAMAP-Rule" id="MF_01694"/>
    </source>
</evidence>
<evidence type="ECO:0000256" key="11">
    <source>
        <dbReference type="ARBA" id="ARBA00023004"/>
    </source>
</evidence>
<keyword evidence="20" id="KW-1185">Reference proteome</keyword>
<evidence type="ECO:0000256" key="12">
    <source>
        <dbReference type="ARBA" id="ARBA00023014"/>
    </source>
</evidence>
<evidence type="ECO:0000313" key="19">
    <source>
        <dbReference type="EMBL" id="NYG07853.1"/>
    </source>
</evidence>
<dbReference type="Proteomes" id="UP000573599">
    <property type="component" value="Unassembled WGS sequence"/>
</dbReference>
<dbReference type="SFLD" id="SFLDG01060">
    <property type="entry name" value="BATS_domain_containing"/>
    <property type="match status" value="1"/>
</dbReference>
<dbReference type="SMART" id="SM00876">
    <property type="entry name" value="BATS"/>
    <property type="match status" value="1"/>
</dbReference>
<gene>
    <name evidence="16" type="primary">bioB</name>
    <name evidence="19" type="ORF">BJ986_002340</name>
</gene>
<keyword evidence="5 16" id="KW-0004">4Fe-4S</keyword>